<keyword evidence="3" id="KW-1185">Reference proteome</keyword>
<evidence type="ECO:0000313" key="3">
    <source>
        <dbReference type="Proteomes" id="UP000466514"/>
    </source>
</evidence>
<feature type="compositionally biased region" description="Acidic residues" evidence="1">
    <location>
        <begin position="48"/>
        <end position="58"/>
    </location>
</feature>
<dbReference type="AlphaFoldDB" id="A0A7I7M852"/>
<organism evidence="2 3">
    <name type="scientific">Mycolicibacterium psychrotolerans</name>
    <dbReference type="NCBI Taxonomy" id="216929"/>
    <lineage>
        <taxon>Bacteria</taxon>
        <taxon>Bacillati</taxon>
        <taxon>Actinomycetota</taxon>
        <taxon>Actinomycetes</taxon>
        <taxon>Mycobacteriales</taxon>
        <taxon>Mycobacteriaceae</taxon>
        <taxon>Mycolicibacterium</taxon>
    </lineage>
</organism>
<reference evidence="2 3" key="1">
    <citation type="journal article" date="2019" name="Emerg. Microbes Infect.">
        <title>Comprehensive subspecies identification of 175 nontuberculous mycobacteria species based on 7547 genomic profiles.</title>
        <authorList>
            <person name="Matsumoto Y."/>
            <person name="Kinjo T."/>
            <person name="Motooka D."/>
            <person name="Nabeya D."/>
            <person name="Jung N."/>
            <person name="Uechi K."/>
            <person name="Horii T."/>
            <person name="Iida T."/>
            <person name="Fujita J."/>
            <person name="Nakamura S."/>
        </authorList>
    </citation>
    <scope>NUCLEOTIDE SEQUENCE [LARGE SCALE GENOMIC DNA]</scope>
    <source>
        <strain evidence="2 3">JCM 13323</strain>
    </source>
</reference>
<accession>A0A7I7M852</accession>
<gene>
    <name evidence="2" type="ORF">MPSYJ_18690</name>
</gene>
<dbReference type="EMBL" id="AP022574">
    <property type="protein sequence ID" value="BBX68408.1"/>
    <property type="molecule type" value="Genomic_DNA"/>
</dbReference>
<proteinExistence type="predicted"/>
<feature type="compositionally biased region" description="Gly residues" evidence="1">
    <location>
        <begin position="30"/>
        <end position="39"/>
    </location>
</feature>
<dbReference type="Proteomes" id="UP000466514">
    <property type="component" value="Chromosome"/>
</dbReference>
<dbReference type="KEGG" id="mpsc:MPSYJ_18690"/>
<name>A0A7I7M852_9MYCO</name>
<feature type="compositionally biased region" description="Low complexity" evidence="1">
    <location>
        <begin position="11"/>
        <end position="29"/>
    </location>
</feature>
<sequence length="83" mass="8261">MPGIPDLRIRSPASSSSLATASSTAFSGRGIAGTSGGGVSPAWSAVDGEVEGWDEDGVEPAPHPTTSTVSIASAATRGFMVER</sequence>
<feature type="region of interest" description="Disordered" evidence="1">
    <location>
        <begin position="1"/>
        <end position="67"/>
    </location>
</feature>
<evidence type="ECO:0000313" key="2">
    <source>
        <dbReference type="EMBL" id="BBX68408.1"/>
    </source>
</evidence>
<protein>
    <submittedName>
        <fullName evidence="2">Uncharacterized protein</fullName>
    </submittedName>
</protein>
<evidence type="ECO:0000256" key="1">
    <source>
        <dbReference type="SAM" id="MobiDB-lite"/>
    </source>
</evidence>